<organism evidence="1 2">
    <name type="scientific">Ascaris lumbricoides</name>
    <name type="common">Giant roundworm</name>
    <dbReference type="NCBI Taxonomy" id="6252"/>
    <lineage>
        <taxon>Eukaryota</taxon>
        <taxon>Metazoa</taxon>
        <taxon>Ecdysozoa</taxon>
        <taxon>Nematoda</taxon>
        <taxon>Chromadorea</taxon>
        <taxon>Rhabditida</taxon>
        <taxon>Spirurina</taxon>
        <taxon>Ascaridomorpha</taxon>
        <taxon>Ascaridoidea</taxon>
        <taxon>Ascarididae</taxon>
        <taxon>Ascaris</taxon>
    </lineage>
</organism>
<evidence type="ECO:0000313" key="2">
    <source>
        <dbReference type="WBParaSite" id="ALUE_0000184701-mRNA-1"/>
    </source>
</evidence>
<accession>A0A0M3HK02</accession>
<evidence type="ECO:0000313" key="1">
    <source>
        <dbReference type="Proteomes" id="UP000036681"/>
    </source>
</evidence>
<sequence length="45" mass="5588">MLRNDSLWRNIVRRIQKLLTSMMRRFSMVTLCFYEAYFSVIRDIL</sequence>
<protein>
    <submittedName>
        <fullName evidence="2">Transposase</fullName>
    </submittedName>
</protein>
<dbReference type="AlphaFoldDB" id="A0A0M3HK02"/>
<dbReference type="WBParaSite" id="ALUE_0000184701-mRNA-1">
    <property type="protein sequence ID" value="ALUE_0000184701-mRNA-1"/>
    <property type="gene ID" value="ALUE_0000184701"/>
</dbReference>
<proteinExistence type="predicted"/>
<keyword evidence="1" id="KW-1185">Reference proteome</keyword>
<dbReference type="Proteomes" id="UP000036681">
    <property type="component" value="Unplaced"/>
</dbReference>
<reference evidence="2" key="1">
    <citation type="submission" date="2017-02" db="UniProtKB">
        <authorList>
            <consortium name="WormBaseParasite"/>
        </authorList>
    </citation>
    <scope>IDENTIFICATION</scope>
</reference>
<name>A0A0M3HK02_ASCLU</name>